<protein>
    <submittedName>
        <fullName evidence="2">Uncharacterized protein</fullName>
    </submittedName>
</protein>
<feature type="non-terminal residue" evidence="2">
    <location>
        <position position="1"/>
    </location>
</feature>
<name>A0A699XB15_TANCI</name>
<evidence type="ECO:0000256" key="1">
    <source>
        <dbReference type="SAM" id="MobiDB-lite"/>
    </source>
</evidence>
<accession>A0A699XB15</accession>
<sequence>PRPERRGEPARRQKPELRGDLAEFARGQPHQAGLLHGRRPAHSGQPGGQPARCER</sequence>
<reference evidence="2" key="1">
    <citation type="journal article" date="2019" name="Sci. Rep.">
        <title>Draft genome of Tanacetum cinerariifolium, the natural source of mosquito coil.</title>
        <authorList>
            <person name="Yamashiro T."/>
            <person name="Shiraishi A."/>
            <person name="Satake H."/>
            <person name="Nakayama K."/>
        </authorList>
    </citation>
    <scope>NUCLEOTIDE SEQUENCE</scope>
</reference>
<comment type="caution">
    <text evidence="2">The sequence shown here is derived from an EMBL/GenBank/DDBJ whole genome shotgun (WGS) entry which is preliminary data.</text>
</comment>
<evidence type="ECO:0000313" key="2">
    <source>
        <dbReference type="EMBL" id="GFD56353.1"/>
    </source>
</evidence>
<dbReference type="AlphaFoldDB" id="A0A699XB15"/>
<dbReference type="EMBL" id="BKCJ011828526">
    <property type="protein sequence ID" value="GFD56353.1"/>
    <property type="molecule type" value="Genomic_DNA"/>
</dbReference>
<organism evidence="2">
    <name type="scientific">Tanacetum cinerariifolium</name>
    <name type="common">Dalmatian daisy</name>
    <name type="synonym">Chrysanthemum cinerariifolium</name>
    <dbReference type="NCBI Taxonomy" id="118510"/>
    <lineage>
        <taxon>Eukaryota</taxon>
        <taxon>Viridiplantae</taxon>
        <taxon>Streptophyta</taxon>
        <taxon>Embryophyta</taxon>
        <taxon>Tracheophyta</taxon>
        <taxon>Spermatophyta</taxon>
        <taxon>Magnoliopsida</taxon>
        <taxon>eudicotyledons</taxon>
        <taxon>Gunneridae</taxon>
        <taxon>Pentapetalae</taxon>
        <taxon>asterids</taxon>
        <taxon>campanulids</taxon>
        <taxon>Asterales</taxon>
        <taxon>Asteraceae</taxon>
        <taxon>Asteroideae</taxon>
        <taxon>Anthemideae</taxon>
        <taxon>Anthemidinae</taxon>
        <taxon>Tanacetum</taxon>
    </lineage>
</organism>
<gene>
    <name evidence="2" type="ORF">Tci_928322</name>
</gene>
<proteinExistence type="predicted"/>
<feature type="region of interest" description="Disordered" evidence="1">
    <location>
        <begin position="26"/>
        <end position="55"/>
    </location>
</feature>